<reference evidence="1" key="1">
    <citation type="submission" date="2023-02" db="EMBL/GenBank/DDBJ databases">
        <title>Colletotrichum kahawae CIFC_Que2 genome sequencing and assembly.</title>
        <authorList>
            <person name="Baroncelli R."/>
        </authorList>
    </citation>
    <scope>NUCLEOTIDE SEQUENCE</scope>
    <source>
        <strain evidence="1">CIFC_Que2</strain>
    </source>
</reference>
<dbReference type="EMBL" id="VYYT01000776">
    <property type="protein sequence ID" value="KAK2729516.1"/>
    <property type="molecule type" value="Genomic_DNA"/>
</dbReference>
<gene>
    <name evidence="1" type="ORF">CKAH01_02490</name>
</gene>
<sequence length="82" mass="9021">MFRAFHYCTLMAGSLAHAVQRPLQGKHDAVVPENYEDARISTKNDNSAFAGITTYGLLPHLPCLKDESVAFDIATIGSYFDT</sequence>
<accession>A0AAD9XWJ3</accession>
<evidence type="ECO:0000313" key="1">
    <source>
        <dbReference type="EMBL" id="KAK2729516.1"/>
    </source>
</evidence>
<organism evidence="1 2">
    <name type="scientific">Colletotrichum kahawae</name>
    <name type="common">Coffee berry disease fungus</name>
    <dbReference type="NCBI Taxonomy" id="34407"/>
    <lineage>
        <taxon>Eukaryota</taxon>
        <taxon>Fungi</taxon>
        <taxon>Dikarya</taxon>
        <taxon>Ascomycota</taxon>
        <taxon>Pezizomycotina</taxon>
        <taxon>Sordariomycetes</taxon>
        <taxon>Hypocreomycetidae</taxon>
        <taxon>Glomerellales</taxon>
        <taxon>Glomerellaceae</taxon>
        <taxon>Colletotrichum</taxon>
        <taxon>Colletotrichum gloeosporioides species complex</taxon>
    </lineage>
</organism>
<proteinExistence type="predicted"/>
<name>A0AAD9XWJ3_COLKA</name>
<dbReference type="AlphaFoldDB" id="A0AAD9XWJ3"/>
<keyword evidence="2" id="KW-1185">Reference proteome</keyword>
<evidence type="ECO:0000313" key="2">
    <source>
        <dbReference type="Proteomes" id="UP001281614"/>
    </source>
</evidence>
<comment type="caution">
    <text evidence="1">The sequence shown here is derived from an EMBL/GenBank/DDBJ whole genome shotgun (WGS) entry which is preliminary data.</text>
</comment>
<dbReference type="Proteomes" id="UP001281614">
    <property type="component" value="Unassembled WGS sequence"/>
</dbReference>
<protein>
    <submittedName>
        <fullName evidence="1">Agmatinase</fullName>
    </submittedName>
</protein>